<gene>
    <name evidence="1" type="ORF">COU85_00135</name>
</gene>
<comment type="caution">
    <text evidence="1">The sequence shown here is derived from an EMBL/GenBank/DDBJ whole genome shotgun (WGS) entry which is preliminary data.</text>
</comment>
<evidence type="ECO:0000313" key="1">
    <source>
        <dbReference type="EMBL" id="PJE60103.1"/>
    </source>
</evidence>
<dbReference type="GO" id="GO:0032259">
    <property type="term" value="P:methylation"/>
    <property type="evidence" value="ECO:0007669"/>
    <property type="project" value="UniProtKB-KW"/>
</dbReference>
<dbReference type="Gene3D" id="3.40.50.150">
    <property type="entry name" value="Vaccinia Virus protein VP39"/>
    <property type="match status" value="1"/>
</dbReference>
<dbReference type="EMBL" id="PFEA01000003">
    <property type="protein sequence ID" value="PJE60103.1"/>
    <property type="molecule type" value="Genomic_DNA"/>
</dbReference>
<protein>
    <submittedName>
        <fullName evidence="1">Peptide chain release factor N(5)-glutamine methyltransferase</fullName>
    </submittedName>
</protein>
<proteinExistence type="predicted"/>
<keyword evidence="1" id="KW-0489">Methyltransferase</keyword>
<dbReference type="InterPro" id="IPR029063">
    <property type="entry name" value="SAM-dependent_MTases_sf"/>
</dbReference>
<sequence>LWAGADGLHYARLFLSAAKNYLRPGGQIYLEFGAGQKIVLQKSLKKFGYQKYNFQRDQFGRWRFVVVQDT</sequence>
<dbReference type="Proteomes" id="UP000231086">
    <property type="component" value="Unassembled WGS sequence"/>
</dbReference>
<accession>A0A2M8KJL3</accession>
<feature type="non-terminal residue" evidence="1">
    <location>
        <position position="1"/>
    </location>
</feature>
<organism evidence="1 2">
    <name type="scientific">Candidatus Portnoybacteria bacterium CG10_big_fil_rev_8_21_14_0_10_44_7</name>
    <dbReference type="NCBI Taxonomy" id="1974816"/>
    <lineage>
        <taxon>Bacteria</taxon>
        <taxon>Candidatus Portnoyibacteriota</taxon>
    </lineage>
</organism>
<dbReference type="AlphaFoldDB" id="A0A2M8KJL3"/>
<evidence type="ECO:0000313" key="2">
    <source>
        <dbReference type="Proteomes" id="UP000231086"/>
    </source>
</evidence>
<dbReference type="SUPFAM" id="SSF53335">
    <property type="entry name" value="S-adenosyl-L-methionine-dependent methyltransferases"/>
    <property type="match status" value="1"/>
</dbReference>
<dbReference type="GO" id="GO:0008168">
    <property type="term" value="F:methyltransferase activity"/>
    <property type="evidence" value="ECO:0007669"/>
    <property type="project" value="UniProtKB-KW"/>
</dbReference>
<keyword evidence="1" id="KW-0808">Transferase</keyword>
<reference evidence="2" key="1">
    <citation type="submission" date="2017-09" db="EMBL/GenBank/DDBJ databases">
        <title>Depth-based differentiation of microbial function through sediment-hosted aquifers and enrichment of novel symbionts in the deep terrestrial subsurface.</title>
        <authorList>
            <person name="Probst A.J."/>
            <person name="Ladd B."/>
            <person name="Jarett J.K."/>
            <person name="Geller-Mcgrath D.E."/>
            <person name="Sieber C.M.K."/>
            <person name="Emerson J.B."/>
            <person name="Anantharaman K."/>
            <person name="Thomas B.C."/>
            <person name="Malmstrom R."/>
            <person name="Stieglmeier M."/>
            <person name="Klingl A."/>
            <person name="Woyke T."/>
            <person name="Ryan C.M."/>
            <person name="Banfield J.F."/>
        </authorList>
    </citation>
    <scope>NUCLEOTIDE SEQUENCE [LARGE SCALE GENOMIC DNA]</scope>
</reference>
<name>A0A2M8KJL3_9BACT</name>